<keyword evidence="4" id="KW-1185">Reference proteome</keyword>
<dbReference type="InterPro" id="IPR001387">
    <property type="entry name" value="Cro/C1-type_HTH"/>
</dbReference>
<organism evidence="3 4">
    <name type="scientific">Conyzicola lurida</name>
    <dbReference type="NCBI Taxonomy" id="1172621"/>
    <lineage>
        <taxon>Bacteria</taxon>
        <taxon>Bacillati</taxon>
        <taxon>Actinomycetota</taxon>
        <taxon>Actinomycetes</taxon>
        <taxon>Micrococcales</taxon>
        <taxon>Microbacteriaceae</taxon>
        <taxon>Conyzicola</taxon>
    </lineage>
</organism>
<dbReference type="CDD" id="cd00093">
    <property type="entry name" value="HTH_XRE"/>
    <property type="match status" value="1"/>
</dbReference>
<name>A0A841AHZ3_9MICO</name>
<evidence type="ECO:0000313" key="3">
    <source>
        <dbReference type="EMBL" id="MBB5842044.1"/>
    </source>
</evidence>
<evidence type="ECO:0000256" key="1">
    <source>
        <dbReference type="ARBA" id="ARBA00023125"/>
    </source>
</evidence>
<dbReference type="InterPro" id="IPR010982">
    <property type="entry name" value="Lambda_DNA-bd_dom_sf"/>
</dbReference>
<dbReference type="GO" id="GO:0003677">
    <property type="term" value="F:DNA binding"/>
    <property type="evidence" value="ECO:0007669"/>
    <property type="project" value="UniProtKB-KW"/>
</dbReference>
<proteinExistence type="predicted"/>
<dbReference type="SMART" id="SM00530">
    <property type="entry name" value="HTH_XRE"/>
    <property type="match status" value="1"/>
</dbReference>
<dbReference type="Pfam" id="PF01381">
    <property type="entry name" value="HTH_3"/>
    <property type="match status" value="1"/>
</dbReference>
<dbReference type="GO" id="GO:0003700">
    <property type="term" value="F:DNA-binding transcription factor activity"/>
    <property type="evidence" value="ECO:0007669"/>
    <property type="project" value="TreeGrafter"/>
</dbReference>
<sequence length="108" mass="11849">MSEKDRLMDDASQATASTRPERLWRHLVGEQLRGIRTERGETLRDVAARAAVSPQYLSEIERGHKEPSSEILAALGESLDTTLLDLTNGVADRLRSATASRGEFTLAA</sequence>
<dbReference type="RefSeq" id="WP_425489149.1">
    <property type="nucleotide sequence ID" value="NZ_JACHMJ010000001.1"/>
</dbReference>
<feature type="domain" description="HTH cro/C1-type" evidence="2">
    <location>
        <begin position="32"/>
        <end position="86"/>
    </location>
</feature>
<dbReference type="Proteomes" id="UP000536685">
    <property type="component" value="Unassembled WGS sequence"/>
</dbReference>
<comment type="caution">
    <text evidence="3">The sequence shown here is derived from an EMBL/GenBank/DDBJ whole genome shotgun (WGS) entry which is preliminary data.</text>
</comment>
<reference evidence="3 4" key="1">
    <citation type="submission" date="2020-08" db="EMBL/GenBank/DDBJ databases">
        <title>Sequencing the genomes of 1000 actinobacteria strains.</title>
        <authorList>
            <person name="Klenk H.-P."/>
        </authorList>
    </citation>
    <scope>NUCLEOTIDE SEQUENCE [LARGE SCALE GENOMIC DNA]</scope>
    <source>
        <strain evidence="3 4">DSM 105784</strain>
    </source>
</reference>
<gene>
    <name evidence="3" type="ORF">HD599_000367</name>
</gene>
<dbReference type="SUPFAM" id="SSF47413">
    <property type="entry name" value="lambda repressor-like DNA-binding domains"/>
    <property type="match status" value="1"/>
</dbReference>
<dbReference type="PANTHER" id="PTHR46797:SF1">
    <property type="entry name" value="METHYLPHOSPHONATE SYNTHASE"/>
    <property type="match status" value="1"/>
</dbReference>
<evidence type="ECO:0000259" key="2">
    <source>
        <dbReference type="PROSITE" id="PS50943"/>
    </source>
</evidence>
<protein>
    <submittedName>
        <fullName evidence="3">Transcriptional regulator with XRE-family HTH domain</fullName>
    </submittedName>
</protein>
<dbReference type="AlphaFoldDB" id="A0A841AHZ3"/>
<dbReference type="InterPro" id="IPR050807">
    <property type="entry name" value="TransReg_Diox_bact_type"/>
</dbReference>
<dbReference type="PROSITE" id="PS50943">
    <property type="entry name" value="HTH_CROC1"/>
    <property type="match status" value="1"/>
</dbReference>
<evidence type="ECO:0000313" key="4">
    <source>
        <dbReference type="Proteomes" id="UP000536685"/>
    </source>
</evidence>
<dbReference type="EMBL" id="JACHMJ010000001">
    <property type="protein sequence ID" value="MBB5842044.1"/>
    <property type="molecule type" value="Genomic_DNA"/>
</dbReference>
<accession>A0A841AHZ3</accession>
<dbReference type="PANTHER" id="PTHR46797">
    <property type="entry name" value="HTH-TYPE TRANSCRIPTIONAL REGULATOR"/>
    <property type="match status" value="1"/>
</dbReference>
<dbReference type="GO" id="GO:0005829">
    <property type="term" value="C:cytosol"/>
    <property type="evidence" value="ECO:0007669"/>
    <property type="project" value="TreeGrafter"/>
</dbReference>
<dbReference type="Gene3D" id="1.10.260.40">
    <property type="entry name" value="lambda repressor-like DNA-binding domains"/>
    <property type="match status" value="1"/>
</dbReference>
<keyword evidence="1" id="KW-0238">DNA-binding</keyword>